<dbReference type="KEGG" id="ful:C4N20_01800"/>
<name>A0AAX2JC82_9FUSO</name>
<reference evidence="2 3" key="1">
    <citation type="submission" date="2018-06" db="EMBL/GenBank/DDBJ databases">
        <authorList>
            <consortium name="Pathogen Informatics"/>
            <person name="Doyle S."/>
        </authorList>
    </citation>
    <scope>NUCLEOTIDE SEQUENCE [LARGE SCALE GENOMIC DNA]</scope>
    <source>
        <strain evidence="2 3">NCTC12112</strain>
    </source>
</reference>
<dbReference type="Gene3D" id="3.20.20.140">
    <property type="entry name" value="Metal-dependent hydrolases"/>
    <property type="match status" value="1"/>
</dbReference>
<dbReference type="RefSeq" id="WP_005981481.1">
    <property type="nucleotide sequence ID" value="NZ_CABKNW010000005.1"/>
</dbReference>
<protein>
    <submittedName>
        <fullName evidence="2">N-substituted formamide deformylase</fullName>
        <ecNumber evidence="2">3.5.1.91</ecNumber>
    </submittedName>
</protein>
<proteinExistence type="predicted"/>
<dbReference type="PANTHER" id="PTHR22642">
    <property type="entry name" value="IMIDAZOLONEPROPIONASE"/>
    <property type="match status" value="1"/>
</dbReference>
<dbReference type="PANTHER" id="PTHR22642:SF22">
    <property type="entry name" value="EXOENZYMES REGULATORY PROTEIN AEPA"/>
    <property type="match status" value="1"/>
</dbReference>
<dbReference type="GeneID" id="78453523"/>
<dbReference type="Pfam" id="PF07969">
    <property type="entry name" value="Amidohydro_3"/>
    <property type="match status" value="1"/>
</dbReference>
<dbReference type="Gene3D" id="3.10.310.70">
    <property type="match status" value="1"/>
</dbReference>
<dbReference type="InterPro" id="IPR011059">
    <property type="entry name" value="Metal-dep_hydrolase_composite"/>
</dbReference>
<dbReference type="EMBL" id="LS483487">
    <property type="protein sequence ID" value="SQJ08399.1"/>
    <property type="molecule type" value="Genomic_DNA"/>
</dbReference>
<feature type="domain" description="Amidohydrolase 3" evidence="1">
    <location>
        <begin position="53"/>
        <end position="512"/>
    </location>
</feature>
<dbReference type="EC" id="3.5.1.91" evidence="2"/>
<evidence type="ECO:0000259" key="1">
    <source>
        <dbReference type="Pfam" id="PF07969"/>
    </source>
</evidence>
<dbReference type="InterPro" id="IPR013108">
    <property type="entry name" value="Amidohydro_3"/>
</dbReference>
<gene>
    <name evidence="2" type="primary">nfdA_2</name>
    <name evidence="2" type="ORF">NCTC12112_02238</name>
</gene>
<dbReference type="Gene3D" id="2.30.40.10">
    <property type="entry name" value="Urease, subunit C, domain 1"/>
    <property type="match status" value="1"/>
</dbReference>
<dbReference type="GO" id="GO:0016810">
    <property type="term" value="F:hydrolase activity, acting on carbon-nitrogen (but not peptide) bonds"/>
    <property type="evidence" value="ECO:0007669"/>
    <property type="project" value="InterPro"/>
</dbReference>
<dbReference type="SUPFAM" id="SSF51556">
    <property type="entry name" value="Metallo-dependent hydrolases"/>
    <property type="match status" value="1"/>
</dbReference>
<dbReference type="AlphaFoldDB" id="A0AAX2JC82"/>
<dbReference type="InterPro" id="IPR032466">
    <property type="entry name" value="Metal_Hydrolase"/>
</dbReference>
<evidence type="ECO:0000313" key="3">
    <source>
        <dbReference type="Proteomes" id="UP000249008"/>
    </source>
</evidence>
<dbReference type="Proteomes" id="UP000249008">
    <property type="component" value="Chromosome 1"/>
</dbReference>
<dbReference type="CDD" id="cd01300">
    <property type="entry name" value="YtcJ_like"/>
    <property type="match status" value="1"/>
</dbReference>
<organism evidence="2 3">
    <name type="scientific">Fusobacterium ulcerans</name>
    <dbReference type="NCBI Taxonomy" id="861"/>
    <lineage>
        <taxon>Bacteria</taxon>
        <taxon>Fusobacteriati</taxon>
        <taxon>Fusobacteriota</taxon>
        <taxon>Fusobacteriia</taxon>
        <taxon>Fusobacteriales</taxon>
        <taxon>Fusobacteriaceae</taxon>
        <taxon>Fusobacterium</taxon>
    </lineage>
</organism>
<evidence type="ECO:0000313" key="2">
    <source>
        <dbReference type="EMBL" id="SQJ08399.1"/>
    </source>
</evidence>
<keyword evidence="2" id="KW-0378">Hydrolase</keyword>
<sequence>MEKKDISLLLYNGTIYSMENEVYNWVVVKDGKIYKTGCNNEYKSLLKLSKKSIDLKGRIVLPGFYDCHVHLVQTGINILFGVDLSEASTIDEVLELIKNKADTLKEGELVQGVRFNISNIKENRYPTRKELDNIAPNNPVWINSIEYHTSVINSMALLQLNLPYDIEGMPRDERNLPLGILSGKAGAFVKNRISQKIDDKMREKAVEKALYTASCNGVTTIHAMEGGYSFNNRDAEFILKNKDKFEQDILLFFQTIDITKAYTNDLKRLGGDIFIDGSFASKTAAISKPYKREKNNFGKLYYNQHELNAFAEEAVKNDIQIAFHAIGDRAIEQALNAIEFAQKKKNRRSFRNRIEHFELATDAQIKKAKKLNIILSMQPIFETIFGQKDGLYEKRLIKSYSDNSNRFKKIIDEGILIIGGSDSDVCAINPILGIYSAVNHPKEKSSVSVLEAVNMFTVNAAYASFEENEKGSIKNGKRADMVIIDKNIFQMDKKNIKDAKVEMTIKDGNIIYENF</sequence>
<accession>A0AAX2JC82</accession>
<dbReference type="InterPro" id="IPR033932">
    <property type="entry name" value="YtcJ-like"/>
</dbReference>
<dbReference type="SUPFAM" id="SSF51338">
    <property type="entry name" value="Composite domain of metallo-dependent hydrolases"/>
    <property type="match status" value="1"/>
</dbReference>